<keyword evidence="4" id="KW-1185">Reference proteome</keyword>
<evidence type="ECO:0000259" key="2">
    <source>
        <dbReference type="Pfam" id="PF00582"/>
    </source>
</evidence>
<evidence type="ECO:0000313" key="4">
    <source>
        <dbReference type="Proteomes" id="UP000321479"/>
    </source>
</evidence>
<dbReference type="Gene3D" id="3.40.50.12370">
    <property type="match status" value="1"/>
</dbReference>
<comment type="similarity">
    <text evidence="1">Belongs to the universal stress protein A family.</text>
</comment>
<evidence type="ECO:0000256" key="1">
    <source>
        <dbReference type="ARBA" id="ARBA00008791"/>
    </source>
</evidence>
<accession>A0A5B8UTW0</accession>
<dbReference type="Pfam" id="PF00582">
    <property type="entry name" value="Usp"/>
    <property type="match status" value="2"/>
</dbReference>
<dbReference type="KEGG" id="mgin:FRZ54_07070"/>
<name>A0A5B8UTW0_9SPHI</name>
<dbReference type="EMBL" id="CP042436">
    <property type="protein sequence ID" value="QEC62352.1"/>
    <property type="molecule type" value="Genomic_DNA"/>
</dbReference>
<dbReference type="PANTHER" id="PTHR46268">
    <property type="entry name" value="STRESS RESPONSE PROTEIN NHAX"/>
    <property type="match status" value="1"/>
</dbReference>
<dbReference type="PRINTS" id="PR01438">
    <property type="entry name" value="UNVRSLSTRESS"/>
</dbReference>
<evidence type="ECO:0000313" key="3">
    <source>
        <dbReference type="EMBL" id="QEC62352.1"/>
    </source>
</evidence>
<feature type="domain" description="UspA" evidence="2">
    <location>
        <begin position="15"/>
        <end position="160"/>
    </location>
</feature>
<dbReference type="InterPro" id="IPR006015">
    <property type="entry name" value="Universal_stress_UspA"/>
</dbReference>
<dbReference type="InterPro" id="IPR006016">
    <property type="entry name" value="UspA"/>
</dbReference>
<dbReference type="OrthoDB" id="9788959at2"/>
<dbReference type="Proteomes" id="UP000321479">
    <property type="component" value="Chromosome"/>
</dbReference>
<dbReference type="PANTHER" id="PTHR46268:SF6">
    <property type="entry name" value="UNIVERSAL STRESS PROTEIN UP12"/>
    <property type="match status" value="1"/>
</dbReference>
<reference evidence="3 4" key="1">
    <citation type="journal article" date="2017" name="Curr. Microbiol.">
        <title>Mucilaginibacter ginsenosidivorans sp. nov., Isolated from Soil of Ginseng Field.</title>
        <authorList>
            <person name="Kim M.M."/>
            <person name="Siddiqi M.Z."/>
            <person name="Im W.T."/>
        </authorList>
    </citation>
    <scope>NUCLEOTIDE SEQUENCE [LARGE SCALE GENOMIC DNA]</scope>
    <source>
        <strain evidence="3 4">Gsoil 3017</strain>
    </source>
</reference>
<dbReference type="AlphaFoldDB" id="A0A5B8UTW0"/>
<organism evidence="3 4">
    <name type="scientific">Mucilaginibacter ginsenosidivorans</name>
    <dbReference type="NCBI Taxonomy" id="398053"/>
    <lineage>
        <taxon>Bacteria</taxon>
        <taxon>Pseudomonadati</taxon>
        <taxon>Bacteroidota</taxon>
        <taxon>Sphingobacteriia</taxon>
        <taxon>Sphingobacteriales</taxon>
        <taxon>Sphingobacteriaceae</taxon>
        <taxon>Mucilaginibacter</taxon>
    </lineage>
</organism>
<dbReference type="SUPFAM" id="SSF52402">
    <property type="entry name" value="Adenine nucleotide alpha hydrolases-like"/>
    <property type="match status" value="2"/>
</dbReference>
<sequence length="304" mass="34119">MHSFRTHTGVISYIMKILIATDFSATAAHAAEYGYLLAKQLKAGVFLCNTIVIPAEVPVSGIAFWSQGDSDTLLADSTEELKQLKAHLQQNDHTNTFRPPVDYINESGTVWYFVNNSAFKQQADVIIAGTHEEDGLGSLLSGNHTIDLIETCIRPLLIIPRTAAFKPIKKIAFATDLEYPENDLQQLYDLIKLAKMLDAEILLTHIKNEADNAVKFEKRIEKFLAEVSDKADYHKIYHRIINQDKVESGLDWLCEHAQIDILAMAHREHGLLENIFKGSHTKRMAGHIAIPLLVYPGTNSRETI</sequence>
<feature type="domain" description="UspA" evidence="2">
    <location>
        <begin position="169"/>
        <end position="296"/>
    </location>
</feature>
<dbReference type="CDD" id="cd00293">
    <property type="entry name" value="USP-like"/>
    <property type="match status" value="2"/>
</dbReference>
<gene>
    <name evidence="3" type="ORF">FRZ54_07070</name>
</gene>
<protein>
    <submittedName>
        <fullName evidence="3">Universal stress protein</fullName>
    </submittedName>
</protein>
<proteinExistence type="inferred from homology"/>